<evidence type="ECO:0000313" key="3">
    <source>
        <dbReference type="Proteomes" id="UP001500542"/>
    </source>
</evidence>
<dbReference type="EMBL" id="BAAAHK010000003">
    <property type="protein sequence ID" value="GAA0928393.1"/>
    <property type="molecule type" value="Genomic_DNA"/>
</dbReference>
<dbReference type="Proteomes" id="UP001500542">
    <property type="component" value="Unassembled WGS sequence"/>
</dbReference>
<dbReference type="InterPro" id="IPR005151">
    <property type="entry name" value="Tail-specific_protease"/>
</dbReference>
<comment type="caution">
    <text evidence="2">The sequence shown here is derived from an EMBL/GenBank/DDBJ whole genome shotgun (WGS) entry which is preliminary data.</text>
</comment>
<feature type="domain" description="Tail specific protease" evidence="1">
    <location>
        <begin position="295"/>
        <end position="460"/>
    </location>
</feature>
<organism evidence="2 3">
    <name type="scientific">Kribbella koreensis</name>
    <dbReference type="NCBI Taxonomy" id="57909"/>
    <lineage>
        <taxon>Bacteria</taxon>
        <taxon>Bacillati</taxon>
        <taxon>Actinomycetota</taxon>
        <taxon>Actinomycetes</taxon>
        <taxon>Propionibacteriales</taxon>
        <taxon>Kribbellaceae</taxon>
        <taxon>Kribbella</taxon>
    </lineage>
</organism>
<protein>
    <recommendedName>
        <fullName evidence="1">Tail specific protease domain-containing protein</fullName>
    </recommendedName>
</protein>
<dbReference type="Gene3D" id="3.90.226.10">
    <property type="entry name" value="2-enoyl-CoA Hydratase, Chain A, domain 1"/>
    <property type="match status" value="1"/>
</dbReference>
<reference evidence="2 3" key="1">
    <citation type="journal article" date="2019" name="Int. J. Syst. Evol. Microbiol.">
        <title>The Global Catalogue of Microorganisms (GCM) 10K type strain sequencing project: providing services to taxonomists for standard genome sequencing and annotation.</title>
        <authorList>
            <consortium name="The Broad Institute Genomics Platform"/>
            <consortium name="The Broad Institute Genome Sequencing Center for Infectious Disease"/>
            <person name="Wu L."/>
            <person name="Ma J."/>
        </authorList>
    </citation>
    <scope>NUCLEOTIDE SEQUENCE [LARGE SCALE GENOMIC DNA]</scope>
    <source>
        <strain evidence="2 3">JCM 10977</strain>
    </source>
</reference>
<dbReference type="PANTHER" id="PTHR32060">
    <property type="entry name" value="TAIL-SPECIFIC PROTEASE"/>
    <property type="match status" value="1"/>
</dbReference>
<dbReference type="SUPFAM" id="SSF52096">
    <property type="entry name" value="ClpP/crotonase"/>
    <property type="match status" value="1"/>
</dbReference>
<dbReference type="RefSeq" id="WP_343965212.1">
    <property type="nucleotide sequence ID" value="NZ_BAAAHK010000003.1"/>
</dbReference>
<name>A0ABN1PHS3_9ACTN</name>
<accession>A0ABN1PHS3</accession>
<sequence>MPQFRGHIARGPLSDAQRRVVLDQAEILIGEVYAHLPLKRAMHAIDPLQALRLLRHRLADLSETEFHVQLQRIFLGLHDLHTNYILPSRYAGFAFLGIFLERCVDDGQTKYLVTKTFDHIVGDPQLTAGVEVTHWNGTPIQLAVEANAAREAGSNKAAQLAQGLQNMTLRSINMSLPPDEDWIDVTYKVGGTTHQTRVPWRVFESATEVTTPGTLPSLPTGVGVAAHHLVGMDLRTELARRVKRRLFAPASLSAAPVAAKARKPRAAAPLAAGPVPTNRPDELKARIVDTPSGTFGHLRIFTFHMQDQDIEGFLNEVARLLSLLPPEGLVLDVRGNGGGYVIAAEYLLQFFSPGRITPEPFQFVSTPGTTGLSTTVPDYQAWKASLEESVSTGSAYSTALSLYPVDVVNSTGQLYQGPVVLVTDAQCYSACDIFAAGFQDHEIGPVLGVEGNTGAGGANVVTHDELRTEWTDGQLKQLPKGVQMRVALRRSLRVGTRIGQPLEDLGVVPDQLHELTKRDLIEENADLMAAAGVLLAERQPRLLRFTSAAAGAKKRKLTITTGSVTSVDVYVNGRPVATSATTDGSIQLTVPGAAGDVIRIEGYDAGNLVAASQQQV</sequence>
<dbReference type="PANTHER" id="PTHR32060:SF22">
    <property type="entry name" value="CARBOXYL-TERMINAL-PROCESSING PEPTIDASE 3, CHLOROPLASTIC"/>
    <property type="match status" value="1"/>
</dbReference>
<proteinExistence type="predicted"/>
<dbReference type="Pfam" id="PF03572">
    <property type="entry name" value="Peptidase_S41"/>
    <property type="match status" value="1"/>
</dbReference>
<gene>
    <name evidence="2" type="ORF">GCM10009554_09890</name>
</gene>
<keyword evidence="3" id="KW-1185">Reference proteome</keyword>
<dbReference type="InterPro" id="IPR029045">
    <property type="entry name" value="ClpP/crotonase-like_dom_sf"/>
</dbReference>
<evidence type="ECO:0000313" key="2">
    <source>
        <dbReference type="EMBL" id="GAA0928393.1"/>
    </source>
</evidence>
<evidence type="ECO:0000259" key="1">
    <source>
        <dbReference type="Pfam" id="PF03572"/>
    </source>
</evidence>